<feature type="region of interest" description="Disordered" evidence="5">
    <location>
        <begin position="47"/>
        <end position="74"/>
    </location>
</feature>
<comment type="caution">
    <text evidence="6">The sequence shown here is derived from an EMBL/GenBank/DDBJ whole genome shotgun (WGS) entry which is preliminary data.</text>
</comment>
<dbReference type="InterPro" id="IPR019404">
    <property type="entry name" value="Mediator_Med11"/>
</dbReference>
<reference evidence="6 7" key="1">
    <citation type="journal article" date="2024" name="IMA Fungus">
        <title>Apiospora arundinis, a panoply of carbohydrate-active enzymes and secondary metabolites.</title>
        <authorList>
            <person name="Sorensen T."/>
            <person name="Petersen C."/>
            <person name="Muurmann A.T."/>
            <person name="Christiansen J.V."/>
            <person name="Brundto M.L."/>
            <person name="Overgaard C.K."/>
            <person name="Boysen A.T."/>
            <person name="Wollenberg R.D."/>
            <person name="Larsen T.O."/>
            <person name="Sorensen J.L."/>
            <person name="Nielsen K.L."/>
            <person name="Sondergaard T.E."/>
        </authorList>
    </citation>
    <scope>NUCLEOTIDE SEQUENCE [LARGE SCALE GENOMIC DNA]</scope>
    <source>
        <strain evidence="6 7">AAU 773</strain>
    </source>
</reference>
<protein>
    <recommendedName>
        <fullName evidence="4">Mediator of RNA polymerase II transcription subunit 11</fullName>
    </recommendedName>
    <alternativeName>
        <fullName evidence="4">Mediator complex subunit 11</fullName>
    </alternativeName>
</protein>
<evidence type="ECO:0000256" key="1">
    <source>
        <dbReference type="ARBA" id="ARBA00004123"/>
    </source>
</evidence>
<keyword evidence="4" id="KW-0804">Transcription</keyword>
<comment type="similarity">
    <text evidence="2 4">Belongs to the Mediator complex subunit 11 family.</text>
</comment>
<sequence>MNPSQDPTGGEEPFVPFTKAERMQQLADIDKSIVSLLPTVGRALQSITKTNATTDSENPQMATGDNDDDDDGDGKAVAVFKESMDQFVRTLRSVDVLIKRQVMGLEEAGTVNFSGGNSSSGGEPKSKALQPDGQGRIGGIEVGWLNSRSNKVERDMETEIWDELEVLMTGLVEGPNGGVTGEGEEQDTQMTS</sequence>
<name>A0ABR2I819_9PEZI</name>
<comment type="subcellular location">
    <subcellularLocation>
        <location evidence="1 4">Nucleus</location>
    </subcellularLocation>
</comment>
<dbReference type="Proteomes" id="UP001390339">
    <property type="component" value="Unassembled WGS sequence"/>
</dbReference>
<feature type="region of interest" description="Disordered" evidence="5">
    <location>
        <begin position="171"/>
        <end position="192"/>
    </location>
</feature>
<comment type="subunit">
    <text evidence="4">Component of the Mediator complex.</text>
</comment>
<gene>
    <name evidence="4" type="primary">MED11</name>
    <name evidence="6" type="ORF">PGQ11_009895</name>
</gene>
<feature type="compositionally biased region" description="Acidic residues" evidence="5">
    <location>
        <begin position="182"/>
        <end position="192"/>
    </location>
</feature>
<feature type="compositionally biased region" description="Polar residues" evidence="5">
    <location>
        <begin position="47"/>
        <end position="63"/>
    </location>
</feature>
<evidence type="ECO:0000256" key="5">
    <source>
        <dbReference type="SAM" id="MobiDB-lite"/>
    </source>
</evidence>
<organism evidence="6 7">
    <name type="scientific">Apiospora arundinis</name>
    <dbReference type="NCBI Taxonomy" id="335852"/>
    <lineage>
        <taxon>Eukaryota</taxon>
        <taxon>Fungi</taxon>
        <taxon>Dikarya</taxon>
        <taxon>Ascomycota</taxon>
        <taxon>Pezizomycotina</taxon>
        <taxon>Sordariomycetes</taxon>
        <taxon>Xylariomycetidae</taxon>
        <taxon>Amphisphaeriales</taxon>
        <taxon>Apiosporaceae</taxon>
        <taxon>Apiospora</taxon>
    </lineage>
</organism>
<evidence type="ECO:0000256" key="3">
    <source>
        <dbReference type="ARBA" id="ARBA00023242"/>
    </source>
</evidence>
<keyword evidence="4" id="KW-0805">Transcription regulation</keyword>
<evidence type="ECO:0000256" key="2">
    <source>
        <dbReference type="ARBA" id="ARBA00008186"/>
    </source>
</evidence>
<keyword evidence="7" id="KW-1185">Reference proteome</keyword>
<feature type="region of interest" description="Disordered" evidence="5">
    <location>
        <begin position="110"/>
        <end position="135"/>
    </location>
</feature>
<keyword evidence="4" id="KW-0010">Activator</keyword>
<accession>A0ABR2I819</accession>
<comment type="function">
    <text evidence="4">Component of the Mediator complex, a coactivator involved in the regulated transcription of nearly all RNA polymerase II-dependent genes. Mediator functions as a bridge to convey information from gene-specific regulatory proteins to the basal RNA polymerase II transcription machinery. Mediator is recruited to promoters by direct interactions with regulatory proteins and serves as a scaffold for the assembly of a functional pre-initiation complex with RNA polymerase II and the general transcription factors.</text>
</comment>
<evidence type="ECO:0000313" key="7">
    <source>
        <dbReference type="Proteomes" id="UP001390339"/>
    </source>
</evidence>
<proteinExistence type="inferred from homology"/>
<dbReference type="Gene3D" id="1.10.287.3490">
    <property type="match status" value="1"/>
</dbReference>
<keyword evidence="3 4" id="KW-0539">Nucleus</keyword>
<dbReference type="Pfam" id="PF10280">
    <property type="entry name" value="Med11"/>
    <property type="match status" value="1"/>
</dbReference>
<evidence type="ECO:0000256" key="4">
    <source>
        <dbReference type="RuleBase" id="RU364147"/>
    </source>
</evidence>
<evidence type="ECO:0000313" key="6">
    <source>
        <dbReference type="EMBL" id="KAK8859161.1"/>
    </source>
</evidence>
<dbReference type="EMBL" id="JAPCWZ010000006">
    <property type="protein sequence ID" value="KAK8859161.1"/>
    <property type="molecule type" value="Genomic_DNA"/>
</dbReference>